<dbReference type="EMBL" id="JAIGNK010000004">
    <property type="protein sequence ID" value="MBX7459131.1"/>
    <property type="molecule type" value="Genomic_DNA"/>
</dbReference>
<comment type="caution">
    <text evidence="1">The sequence shown here is derived from an EMBL/GenBank/DDBJ whole genome shotgun (WGS) entry which is preliminary data.</text>
</comment>
<reference evidence="1 2" key="1">
    <citation type="submission" date="2021-08" db="EMBL/GenBank/DDBJ databases">
        <title>Comparative Genomics Analysis of the Genus Qipengyuania Reveals Extensive Genetic Diversity and Metabolic Versatility, Including the Description of Fifteen Novel Species.</title>
        <authorList>
            <person name="Liu Y."/>
        </authorList>
    </citation>
    <scope>NUCLEOTIDE SEQUENCE [LARGE SCALE GENOMIC DNA]</scope>
    <source>
        <strain evidence="1 2">1NDH17</strain>
    </source>
</reference>
<accession>A0ABS7J3P8</accession>
<keyword evidence="2" id="KW-1185">Reference proteome</keyword>
<proteinExistence type="predicted"/>
<evidence type="ECO:0000313" key="1">
    <source>
        <dbReference type="EMBL" id="MBX7459131.1"/>
    </source>
</evidence>
<protein>
    <recommendedName>
        <fullName evidence="3">DUF2500 family protein</fullName>
    </recommendedName>
</protein>
<dbReference type="RefSeq" id="WP_221574529.1">
    <property type="nucleotide sequence ID" value="NZ_JAIGNK010000004.1"/>
</dbReference>
<dbReference type="Proteomes" id="UP000783253">
    <property type="component" value="Unassembled WGS sequence"/>
</dbReference>
<organism evidence="1 2">
    <name type="scientific">Qipengyuania polymorpha</name>
    <dbReference type="NCBI Taxonomy" id="2867234"/>
    <lineage>
        <taxon>Bacteria</taxon>
        <taxon>Pseudomonadati</taxon>
        <taxon>Pseudomonadota</taxon>
        <taxon>Alphaproteobacteria</taxon>
        <taxon>Sphingomonadales</taxon>
        <taxon>Erythrobacteraceae</taxon>
        <taxon>Qipengyuania</taxon>
    </lineage>
</organism>
<gene>
    <name evidence="1" type="ORF">K3152_12800</name>
</gene>
<evidence type="ECO:0008006" key="3">
    <source>
        <dbReference type="Google" id="ProtNLM"/>
    </source>
</evidence>
<sequence>MSGAIVALAIIFVLFWILKKGKNSSSVIVTGPGVLKTHDVECKFRTPAEWHGKLSQSRWSDGQERFTLNLRKLPGRYSGPVSLFYKGAHVGDFEAAHGKIAFSAKGMVDDGKPQFDIGEEVRLEFGGQVLTGTVEPD</sequence>
<name>A0ABS7J3P8_9SPHN</name>
<evidence type="ECO:0000313" key="2">
    <source>
        <dbReference type="Proteomes" id="UP000783253"/>
    </source>
</evidence>